<dbReference type="Pfam" id="PF04993">
    <property type="entry name" value="TfoX_N"/>
    <property type="match status" value="1"/>
</dbReference>
<organism evidence="2 3">
    <name type="scientific">Micrococcus terreus</name>
    <dbReference type="NCBI Taxonomy" id="574650"/>
    <lineage>
        <taxon>Bacteria</taxon>
        <taxon>Bacillati</taxon>
        <taxon>Actinomycetota</taxon>
        <taxon>Actinomycetes</taxon>
        <taxon>Micrococcales</taxon>
        <taxon>Micrococcaceae</taxon>
        <taxon>Micrococcus</taxon>
    </lineage>
</organism>
<dbReference type="InterPro" id="IPR007076">
    <property type="entry name" value="TfoX_N"/>
</dbReference>
<protein>
    <submittedName>
        <fullName evidence="2">TfoX N-terminal domain-containing protein</fullName>
    </submittedName>
</protein>
<gene>
    <name evidence="2" type="ORF">SAMN04487966_11133</name>
</gene>
<dbReference type="STRING" id="574650.SAMN04487966_11133"/>
<dbReference type="Gene3D" id="3.30.1460.30">
    <property type="entry name" value="YgaC/TfoX-N like chaperone"/>
    <property type="match status" value="1"/>
</dbReference>
<dbReference type="EMBL" id="FPCG01000011">
    <property type="protein sequence ID" value="SFV24438.1"/>
    <property type="molecule type" value="Genomic_DNA"/>
</dbReference>
<name>A0A1I7MR92_9MICC</name>
<evidence type="ECO:0000313" key="2">
    <source>
        <dbReference type="EMBL" id="SFV24438.1"/>
    </source>
</evidence>
<dbReference type="Proteomes" id="UP000198881">
    <property type="component" value="Unassembled WGS sequence"/>
</dbReference>
<dbReference type="AlphaFoldDB" id="A0A1I7MR92"/>
<dbReference type="SUPFAM" id="SSF159894">
    <property type="entry name" value="YgaC/TfoX-N like"/>
    <property type="match status" value="1"/>
</dbReference>
<proteinExistence type="predicted"/>
<keyword evidence="3" id="KW-1185">Reference proteome</keyword>
<evidence type="ECO:0000259" key="1">
    <source>
        <dbReference type="Pfam" id="PF04993"/>
    </source>
</evidence>
<accession>A0A1I7MR92</accession>
<sequence>MTTRADCPDSTGLRPSQAEYLLRTMIAGRTDVAGDVQEKTMFGQRAFMVRGALAVTIGTDGLLVRVDPDRSALLQGRPGAEPARMGQKSMGPSWIRVDTAVLDAEALADWLSEAIDYNDLLTLP</sequence>
<feature type="domain" description="TfoX N-terminal" evidence="1">
    <location>
        <begin position="33"/>
        <end position="116"/>
    </location>
</feature>
<reference evidence="2 3" key="1">
    <citation type="submission" date="2016-10" db="EMBL/GenBank/DDBJ databases">
        <authorList>
            <person name="de Groot N.N."/>
        </authorList>
    </citation>
    <scope>NUCLEOTIDE SEQUENCE [LARGE SCALE GENOMIC DNA]</scope>
    <source>
        <strain evidence="2 3">CGMCC 1.7054</strain>
    </source>
</reference>
<dbReference type="RefSeq" id="WP_218154342.1">
    <property type="nucleotide sequence ID" value="NZ_FPCG01000011.1"/>
</dbReference>
<evidence type="ECO:0000313" key="3">
    <source>
        <dbReference type="Proteomes" id="UP000198881"/>
    </source>
</evidence>